<dbReference type="PROSITE" id="PS51387">
    <property type="entry name" value="FAD_PCMH"/>
    <property type="match status" value="1"/>
</dbReference>
<protein>
    <recommendedName>
        <fullName evidence="2">D-arabinono-1,4-lactone oxidase</fullName>
        <ecNumber evidence="2">1.1.3.37</ecNumber>
    </recommendedName>
    <alternativeName>
        <fullName evidence="4">L-galactono-gamma-lactone oxidase</fullName>
    </alternativeName>
</protein>
<dbReference type="InterPro" id="IPR016167">
    <property type="entry name" value="FAD-bd_PCMH_sub1"/>
</dbReference>
<name>A0A9P7G1U8_9AGAR</name>
<dbReference type="SUPFAM" id="SSF56176">
    <property type="entry name" value="FAD-binding/transporter-associated domain-like"/>
    <property type="match status" value="1"/>
</dbReference>
<reference evidence="7" key="2">
    <citation type="submission" date="2021-10" db="EMBL/GenBank/DDBJ databases">
        <title>Phylogenomics reveals ancestral predisposition of the termite-cultivated fungus Termitomyces towards a domesticated lifestyle.</title>
        <authorList>
            <person name="Auxier B."/>
            <person name="Grum-Grzhimaylo A."/>
            <person name="Cardenas M.E."/>
            <person name="Lodge J.D."/>
            <person name="Laessoe T."/>
            <person name="Pedersen O."/>
            <person name="Smith M.E."/>
            <person name="Kuyper T.W."/>
            <person name="Franco-Molano E.A."/>
            <person name="Baroni T.J."/>
            <person name="Aanen D.K."/>
        </authorList>
    </citation>
    <scope>NUCLEOTIDE SEQUENCE</scope>
    <source>
        <strain evidence="7">D49</strain>
    </source>
</reference>
<dbReference type="PANTHER" id="PTHR43762">
    <property type="entry name" value="L-GULONOLACTONE OXIDASE"/>
    <property type="match status" value="1"/>
</dbReference>
<dbReference type="Gene3D" id="3.30.43.10">
    <property type="entry name" value="Uridine Diphospho-n-acetylenolpyruvylglucosamine Reductase, domain 2"/>
    <property type="match status" value="1"/>
</dbReference>
<sequence length="610" mass="69335">MRYTDEGETTELCKWTVDLSSLPTFQQNAAIPQPGGFYTGERGLEVAEAWLPLVAHGLGTCGRRADMRMLSGRSRDSPEDSRSGNAARNLDAPEEAIDRARHLHHLAQLIKRKKKFVEILSQSAMSTQLTSSPSQIPLQNLYRLLHPVTLPPSSAHAKFTNWGRTYHCTPLAVFEPENEFQCQLILELARRERKVVKAVGVGHSPSDLACTTEFMVRTTKLNRLLEVNAEKRYVVAEGGITLHDLHAQLAAHGLAMINVGSISDQTLAGIVTTATHGSGIGYGVISTHVLGLTLLLADGSRVFCSRSERPELFIASICGLGATGLILSVQLEVEPAFHLKEVQESMPFDEFMRRYDQLVYSAQHVRFWWFPASDVVRCSYADRSKEVFDAPKKPAGSWFWNTFWGFHVTQLFLFLARYFLFLNTWVSHYSTWLMSSRTVGVDDGHRIFNVDCRYPQHTTEWAVPYRNSQACLREIRTWLEQESSDPSGIRPHVPIEIRFSAPDDIWLSPSNGQRSCWIGIVQYKPYGFNVPYRRYFGGYERIVAGHQGRPHWAKAHQLQPDALRKLYPRFDDFVRVLQEVDPNGLFRNEYIQRHIMGMPVSTRIFKARPE</sequence>
<feature type="compositionally biased region" description="Basic and acidic residues" evidence="5">
    <location>
        <begin position="71"/>
        <end position="82"/>
    </location>
</feature>
<dbReference type="Gene3D" id="1.10.45.10">
    <property type="entry name" value="Vanillyl-alcohol Oxidase, Chain A, domain 4"/>
    <property type="match status" value="1"/>
</dbReference>
<comment type="caution">
    <text evidence="7">The sequence shown here is derived from an EMBL/GenBank/DDBJ whole genome shotgun (WGS) entry which is preliminary data.</text>
</comment>
<evidence type="ECO:0000256" key="5">
    <source>
        <dbReference type="SAM" id="MobiDB-lite"/>
    </source>
</evidence>
<dbReference type="EC" id="1.1.3.37" evidence="2"/>
<proteinExistence type="predicted"/>
<dbReference type="GO" id="GO:0005739">
    <property type="term" value="C:mitochondrion"/>
    <property type="evidence" value="ECO:0007669"/>
    <property type="project" value="TreeGrafter"/>
</dbReference>
<dbReference type="InterPro" id="IPR016166">
    <property type="entry name" value="FAD-bd_PCMH"/>
</dbReference>
<dbReference type="InterPro" id="IPR016171">
    <property type="entry name" value="Vanillyl_alc_oxidase_C-sub2"/>
</dbReference>
<dbReference type="InterPro" id="IPR016169">
    <property type="entry name" value="FAD-bd_PCMH_sub2"/>
</dbReference>
<comment type="pathway">
    <text evidence="1">Cofactor biosynthesis; D-erythroascorbate biosynthesis; dehydro-D-arabinono-1,4-lactone from D-arabinose: step 2/2.</text>
</comment>
<dbReference type="InterPro" id="IPR006094">
    <property type="entry name" value="Oxid_FAD_bind_N"/>
</dbReference>
<dbReference type="Gene3D" id="3.30.465.10">
    <property type="match status" value="1"/>
</dbReference>
<dbReference type="OrthoDB" id="610608at2759"/>
<dbReference type="GO" id="GO:0003885">
    <property type="term" value="F:D-arabinono-1,4-lactone oxidase activity"/>
    <property type="evidence" value="ECO:0007669"/>
    <property type="project" value="UniProtKB-EC"/>
</dbReference>
<evidence type="ECO:0000313" key="8">
    <source>
        <dbReference type="Proteomes" id="UP000717328"/>
    </source>
</evidence>
<evidence type="ECO:0000256" key="2">
    <source>
        <dbReference type="ARBA" id="ARBA00013136"/>
    </source>
</evidence>
<evidence type="ECO:0000256" key="4">
    <source>
        <dbReference type="ARBA" id="ARBA00033418"/>
    </source>
</evidence>
<dbReference type="InterPro" id="IPR010031">
    <property type="entry name" value="FAD_lactone_oxidase-like"/>
</dbReference>
<gene>
    <name evidence="7" type="ORF">H0H81_008437</name>
</gene>
<keyword evidence="3" id="KW-0560">Oxidoreductase</keyword>
<evidence type="ECO:0000256" key="3">
    <source>
        <dbReference type="ARBA" id="ARBA00023002"/>
    </source>
</evidence>
<dbReference type="PANTHER" id="PTHR43762:SF1">
    <property type="entry name" value="D-ARABINONO-1,4-LACTONE OXIDASE"/>
    <property type="match status" value="1"/>
</dbReference>
<accession>A0A9P7G1U8</accession>
<dbReference type="InterPro" id="IPR036318">
    <property type="entry name" value="FAD-bd_PCMH-like_sf"/>
</dbReference>
<evidence type="ECO:0000259" key="6">
    <source>
        <dbReference type="PROSITE" id="PS51387"/>
    </source>
</evidence>
<dbReference type="Pfam" id="PF01565">
    <property type="entry name" value="FAD_binding_4"/>
    <property type="match status" value="1"/>
</dbReference>
<keyword evidence="8" id="KW-1185">Reference proteome</keyword>
<dbReference type="Gene3D" id="3.30.70.2520">
    <property type="match status" value="1"/>
</dbReference>
<dbReference type="GO" id="GO:0016020">
    <property type="term" value="C:membrane"/>
    <property type="evidence" value="ECO:0007669"/>
    <property type="project" value="InterPro"/>
</dbReference>
<feature type="region of interest" description="Disordered" evidence="5">
    <location>
        <begin position="71"/>
        <end position="91"/>
    </location>
</feature>
<evidence type="ECO:0000256" key="1">
    <source>
        <dbReference type="ARBA" id="ARBA00005083"/>
    </source>
</evidence>
<dbReference type="Pfam" id="PF04030">
    <property type="entry name" value="ALO"/>
    <property type="match status" value="1"/>
</dbReference>
<reference evidence="7" key="1">
    <citation type="submission" date="2021-02" db="EMBL/GenBank/DDBJ databases">
        <authorList>
            <person name="Nieuwenhuis M."/>
            <person name="Van De Peppel L.J.J."/>
        </authorList>
    </citation>
    <scope>NUCLEOTIDE SEQUENCE</scope>
    <source>
        <strain evidence="7">D49</strain>
    </source>
</reference>
<dbReference type="GO" id="GO:0071949">
    <property type="term" value="F:FAD binding"/>
    <property type="evidence" value="ECO:0007669"/>
    <property type="project" value="InterPro"/>
</dbReference>
<dbReference type="InterPro" id="IPR007173">
    <property type="entry name" value="ALO_C"/>
</dbReference>
<dbReference type="EMBL" id="JABCKI010005737">
    <property type="protein sequence ID" value="KAG5638937.1"/>
    <property type="molecule type" value="Genomic_DNA"/>
</dbReference>
<evidence type="ECO:0000313" key="7">
    <source>
        <dbReference type="EMBL" id="KAG5638937.1"/>
    </source>
</evidence>
<dbReference type="Proteomes" id="UP000717328">
    <property type="component" value="Unassembled WGS sequence"/>
</dbReference>
<feature type="domain" description="FAD-binding PCMH-type" evidence="6">
    <location>
        <begin position="166"/>
        <end position="336"/>
    </location>
</feature>
<dbReference type="AlphaFoldDB" id="A0A9P7G1U8"/>
<organism evidence="7 8">
    <name type="scientific">Sphagnurus paluster</name>
    <dbReference type="NCBI Taxonomy" id="117069"/>
    <lineage>
        <taxon>Eukaryota</taxon>
        <taxon>Fungi</taxon>
        <taxon>Dikarya</taxon>
        <taxon>Basidiomycota</taxon>
        <taxon>Agaricomycotina</taxon>
        <taxon>Agaricomycetes</taxon>
        <taxon>Agaricomycetidae</taxon>
        <taxon>Agaricales</taxon>
        <taxon>Tricholomatineae</taxon>
        <taxon>Lyophyllaceae</taxon>
        <taxon>Sphagnurus</taxon>
    </lineage>
</organism>